<dbReference type="PROSITE" id="PS00107">
    <property type="entry name" value="PROTEIN_KINASE_ATP"/>
    <property type="match status" value="1"/>
</dbReference>
<keyword evidence="15" id="KW-0675">Receptor</keyword>
<comment type="catalytic activity">
    <reaction evidence="18">
        <text>L-seryl-[protein] + ATP = O-phospho-L-seryl-[protein] + ADP + H(+)</text>
        <dbReference type="Rhea" id="RHEA:17989"/>
        <dbReference type="Rhea" id="RHEA-COMP:9863"/>
        <dbReference type="Rhea" id="RHEA-COMP:11604"/>
        <dbReference type="ChEBI" id="CHEBI:15378"/>
        <dbReference type="ChEBI" id="CHEBI:29999"/>
        <dbReference type="ChEBI" id="CHEBI:30616"/>
        <dbReference type="ChEBI" id="CHEBI:83421"/>
        <dbReference type="ChEBI" id="CHEBI:456216"/>
        <dbReference type="EC" id="2.7.11.1"/>
    </reaction>
</comment>
<dbReference type="InterPro" id="IPR001220">
    <property type="entry name" value="Legume_lectin_dom"/>
</dbReference>
<evidence type="ECO:0000256" key="2">
    <source>
        <dbReference type="ARBA" id="ARBA00008536"/>
    </source>
</evidence>
<sequence>EKLVNVTISLSSKKSSLPILQLKVDLSPFLQEFMYVGFSASTGLLASSHYILGWSFKMNGEAQVLDLSSLPSLPRPPGKHTALTVGVSVSSVVLVIAALSVAVYIFMKIKNADVIEDWELETGPQRYDYHELKRATNGFSDKALLGHGGFGKVYKGKLKDSKTQVAVKRVSHESKQGLREFVSEIASIGRLRHRNLVQLLGWCRRRGDLLLVYDYMANGSLDKFLFDDPKIVLNWEQRLNIIKGVASGLLYLHEGYEQIVIHRDVKASNVLLDDELNGKLGDFGLAKLYEHGSNPGTTRVVGTLGYLAPELPKTGKATTSSDVYAFGAFLLEVACGRRPIESNVSPEELVLIDWVWEKFTQGRLFDVVDIRLNDKYKEDEMLLVLKLGLICSNDAPTARPNMRQAVRYLDGEAELPEVLKPSRIYEGAGEGFDAFLHSFMSSTFDNTSSYSFTDQHGNGGTSIASL</sequence>
<evidence type="ECO:0000256" key="13">
    <source>
        <dbReference type="ARBA" id="ARBA00022989"/>
    </source>
</evidence>
<accession>A0A7J8W866</accession>
<keyword evidence="13 21" id="KW-1133">Transmembrane helix</keyword>
<keyword evidence="10 19" id="KW-0547">Nucleotide-binding</keyword>
<keyword evidence="12 19" id="KW-0067">ATP-binding</keyword>
<keyword evidence="11" id="KW-0418">Kinase</keyword>
<evidence type="ECO:0000256" key="20">
    <source>
        <dbReference type="RuleBase" id="RU000304"/>
    </source>
</evidence>
<dbReference type="InterPro" id="IPR011009">
    <property type="entry name" value="Kinase-like_dom_sf"/>
</dbReference>
<dbReference type="OrthoDB" id="543442at2759"/>
<evidence type="ECO:0000256" key="21">
    <source>
        <dbReference type="SAM" id="Phobius"/>
    </source>
</evidence>
<dbReference type="FunFam" id="1.10.510.10:FF:000108">
    <property type="entry name" value="L-type lectin-domain containing receptor kinase S.4"/>
    <property type="match status" value="1"/>
</dbReference>
<dbReference type="GO" id="GO:0016020">
    <property type="term" value="C:membrane"/>
    <property type="evidence" value="ECO:0007669"/>
    <property type="project" value="UniProtKB-SubCell"/>
</dbReference>
<evidence type="ECO:0000256" key="5">
    <source>
        <dbReference type="ARBA" id="ARBA00022527"/>
    </source>
</evidence>
<keyword evidence="5 20" id="KW-0723">Serine/threonine-protein kinase</keyword>
<dbReference type="Gene3D" id="3.30.200.20">
    <property type="entry name" value="Phosphorylase Kinase, domain 1"/>
    <property type="match status" value="1"/>
</dbReference>
<dbReference type="Gene3D" id="2.60.120.200">
    <property type="match status" value="1"/>
</dbReference>
<dbReference type="GO" id="GO:0004674">
    <property type="term" value="F:protein serine/threonine kinase activity"/>
    <property type="evidence" value="ECO:0007669"/>
    <property type="project" value="UniProtKB-KW"/>
</dbReference>
<dbReference type="FunFam" id="3.30.200.20:FF:000112">
    <property type="entry name" value="Lectin-domain containing receptor kinase A4.3"/>
    <property type="match status" value="1"/>
</dbReference>
<keyword evidence="7 21" id="KW-0812">Transmembrane</keyword>
<keyword evidence="9" id="KW-0430">Lectin</keyword>
<dbReference type="InterPro" id="IPR050528">
    <property type="entry name" value="L-type_Lectin-RKs"/>
</dbReference>
<dbReference type="PROSITE" id="PS50011">
    <property type="entry name" value="PROTEIN_KINASE_DOM"/>
    <property type="match status" value="1"/>
</dbReference>
<dbReference type="SMART" id="SM00220">
    <property type="entry name" value="S_TKc"/>
    <property type="match status" value="1"/>
</dbReference>
<evidence type="ECO:0000256" key="11">
    <source>
        <dbReference type="ARBA" id="ARBA00022777"/>
    </source>
</evidence>
<comment type="subcellular location">
    <subcellularLocation>
        <location evidence="1">Membrane</location>
        <topology evidence="1">Single-pass type I membrane protein</topology>
    </subcellularLocation>
</comment>
<dbReference type="InterPro" id="IPR013320">
    <property type="entry name" value="ConA-like_dom_sf"/>
</dbReference>
<feature type="transmembrane region" description="Helical" evidence="21">
    <location>
        <begin position="82"/>
        <end position="107"/>
    </location>
</feature>
<evidence type="ECO:0000256" key="7">
    <source>
        <dbReference type="ARBA" id="ARBA00022692"/>
    </source>
</evidence>
<dbReference type="AlphaFoldDB" id="A0A7J8W866"/>
<evidence type="ECO:0000256" key="15">
    <source>
        <dbReference type="ARBA" id="ARBA00023170"/>
    </source>
</evidence>
<keyword evidence="8" id="KW-0732">Signal</keyword>
<dbReference type="SUPFAM" id="SSF56112">
    <property type="entry name" value="Protein kinase-like (PK-like)"/>
    <property type="match status" value="1"/>
</dbReference>
<evidence type="ECO:0000256" key="17">
    <source>
        <dbReference type="ARBA" id="ARBA00047899"/>
    </source>
</evidence>
<evidence type="ECO:0000256" key="6">
    <source>
        <dbReference type="ARBA" id="ARBA00022679"/>
    </source>
</evidence>
<dbReference type="EMBL" id="JABFAB010239120">
    <property type="protein sequence ID" value="MBA0671020.1"/>
    <property type="molecule type" value="Genomic_DNA"/>
</dbReference>
<evidence type="ECO:0000256" key="1">
    <source>
        <dbReference type="ARBA" id="ARBA00004479"/>
    </source>
</evidence>
<feature type="transmembrane region" description="Helical" evidence="21">
    <location>
        <begin position="33"/>
        <end position="52"/>
    </location>
</feature>
<evidence type="ECO:0000313" key="23">
    <source>
        <dbReference type="EMBL" id="MBA0671020.1"/>
    </source>
</evidence>
<evidence type="ECO:0000256" key="14">
    <source>
        <dbReference type="ARBA" id="ARBA00023136"/>
    </source>
</evidence>
<dbReference type="InterPro" id="IPR000719">
    <property type="entry name" value="Prot_kinase_dom"/>
</dbReference>
<comment type="similarity">
    <text evidence="2">In the N-terminal section; belongs to the leguminous lectin family.</text>
</comment>
<dbReference type="PANTHER" id="PTHR27007">
    <property type="match status" value="1"/>
</dbReference>
<dbReference type="Proteomes" id="UP000593573">
    <property type="component" value="Unassembled WGS sequence"/>
</dbReference>
<evidence type="ECO:0000256" key="19">
    <source>
        <dbReference type="PROSITE-ProRule" id="PRU10141"/>
    </source>
</evidence>
<evidence type="ECO:0000256" key="10">
    <source>
        <dbReference type="ARBA" id="ARBA00022741"/>
    </source>
</evidence>
<proteinExistence type="inferred from homology"/>
<keyword evidence="14 21" id="KW-0472">Membrane</keyword>
<keyword evidence="6" id="KW-0808">Transferase</keyword>
<dbReference type="EC" id="2.7.11.1" evidence="4"/>
<feature type="binding site" evidence="19">
    <location>
        <position position="168"/>
    </location>
    <ligand>
        <name>ATP</name>
        <dbReference type="ChEBI" id="CHEBI:30616"/>
    </ligand>
</feature>
<comment type="catalytic activity">
    <reaction evidence="17">
        <text>L-threonyl-[protein] + ATP = O-phospho-L-threonyl-[protein] + ADP + H(+)</text>
        <dbReference type="Rhea" id="RHEA:46608"/>
        <dbReference type="Rhea" id="RHEA-COMP:11060"/>
        <dbReference type="Rhea" id="RHEA-COMP:11605"/>
        <dbReference type="ChEBI" id="CHEBI:15378"/>
        <dbReference type="ChEBI" id="CHEBI:30013"/>
        <dbReference type="ChEBI" id="CHEBI:30616"/>
        <dbReference type="ChEBI" id="CHEBI:61977"/>
        <dbReference type="ChEBI" id="CHEBI:456216"/>
        <dbReference type="EC" id="2.7.11.1"/>
    </reaction>
</comment>
<dbReference type="CDD" id="cd14066">
    <property type="entry name" value="STKc_IRAK"/>
    <property type="match status" value="1"/>
</dbReference>
<evidence type="ECO:0000256" key="18">
    <source>
        <dbReference type="ARBA" id="ARBA00048679"/>
    </source>
</evidence>
<evidence type="ECO:0000313" key="24">
    <source>
        <dbReference type="Proteomes" id="UP000593573"/>
    </source>
</evidence>
<evidence type="ECO:0000256" key="3">
    <source>
        <dbReference type="ARBA" id="ARBA00010217"/>
    </source>
</evidence>
<gene>
    <name evidence="23" type="ORF">Goklo_029618</name>
</gene>
<reference evidence="23 24" key="1">
    <citation type="journal article" date="2019" name="Genome Biol. Evol.">
        <title>Insights into the evolution of the New World diploid cottons (Gossypium, subgenus Houzingenia) based on genome sequencing.</title>
        <authorList>
            <person name="Grover C.E."/>
            <person name="Arick M.A. 2nd"/>
            <person name="Thrash A."/>
            <person name="Conover J.L."/>
            <person name="Sanders W.S."/>
            <person name="Peterson D.G."/>
            <person name="Frelichowski J.E."/>
            <person name="Scheffler J.A."/>
            <person name="Scheffler B.E."/>
            <person name="Wendel J.F."/>
        </authorList>
    </citation>
    <scope>NUCLEOTIDE SEQUENCE [LARGE SCALE GENOMIC DNA]</scope>
    <source>
        <strain evidence="23">57</strain>
        <tissue evidence="23">Leaf</tissue>
    </source>
</reference>
<evidence type="ECO:0000256" key="12">
    <source>
        <dbReference type="ARBA" id="ARBA00022840"/>
    </source>
</evidence>
<evidence type="ECO:0000256" key="8">
    <source>
        <dbReference type="ARBA" id="ARBA00022729"/>
    </source>
</evidence>
<feature type="domain" description="Protein kinase" evidence="22">
    <location>
        <begin position="139"/>
        <end position="415"/>
    </location>
</feature>
<dbReference type="GO" id="GO:0005524">
    <property type="term" value="F:ATP binding"/>
    <property type="evidence" value="ECO:0007669"/>
    <property type="project" value="UniProtKB-UniRule"/>
</dbReference>
<comment type="caution">
    <text evidence="23">The sequence shown here is derived from an EMBL/GenBank/DDBJ whole genome shotgun (WGS) entry which is preliminary data.</text>
</comment>
<feature type="non-terminal residue" evidence="23">
    <location>
        <position position="1"/>
    </location>
</feature>
<comment type="similarity">
    <text evidence="3">In the C-terminal section; belongs to the protein kinase superfamily. Ser/Thr protein kinase family.</text>
</comment>
<evidence type="ECO:0000256" key="4">
    <source>
        <dbReference type="ARBA" id="ARBA00012513"/>
    </source>
</evidence>
<keyword evidence="16" id="KW-0325">Glycoprotein</keyword>
<dbReference type="Pfam" id="PF00139">
    <property type="entry name" value="Lectin_legB"/>
    <property type="match status" value="1"/>
</dbReference>
<dbReference type="PROSITE" id="PS00108">
    <property type="entry name" value="PROTEIN_KINASE_ST"/>
    <property type="match status" value="1"/>
</dbReference>
<dbReference type="Pfam" id="PF00069">
    <property type="entry name" value="Pkinase"/>
    <property type="match status" value="1"/>
</dbReference>
<dbReference type="InterPro" id="IPR017441">
    <property type="entry name" value="Protein_kinase_ATP_BS"/>
</dbReference>
<comment type="similarity">
    <text evidence="20">Belongs to the protein kinase superfamily.</text>
</comment>
<protein>
    <recommendedName>
        <fullName evidence="4">non-specific serine/threonine protein kinase</fullName>
        <ecNumber evidence="4">2.7.11.1</ecNumber>
    </recommendedName>
</protein>
<keyword evidence="24" id="KW-1185">Reference proteome</keyword>
<organism evidence="23 24">
    <name type="scientific">Gossypium klotzschianum</name>
    <dbReference type="NCBI Taxonomy" id="34286"/>
    <lineage>
        <taxon>Eukaryota</taxon>
        <taxon>Viridiplantae</taxon>
        <taxon>Streptophyta</taxon>
        <taxon>Embryophyta</taxon>
        <taxon>Tracheophyta</taxon>
        <taxon>Spermatophyta</taxon>
        <taxon>Magnoliopsida</taxon>
        <taxon>eudicotyledons</taxon>
        <taxon>Gunneridae</taxon>
        <taxon>Pentapetalae</taxon>
        <taxon>rosids</taxon>
        <taxon>malvids</taxon>
        <taxon>Malvales</taxon>
        <taxon>Malvaceae</taxon>
        <taxon>Malvoideae</taxon>
        <taxon>Gossypium</taxon>
    </lineage>
</organism>
<evidence type="ECO:0000259" key="22">
    <source>
        <dbReference type="PROSITE" id="PS50011"/>
    </source>
</evidence>
<evidence type="ECO:0000256" key="16">
    <source>
        <dbReference type="ARBA" id="ARBA00023180"/>
    </source>
</evidence>
<name>A0A7J8W866_9ROSI</name>
<evidence type="ECO:0000256" key="9">
    <source>
        <dbReference type="ARBA" id="ARBA00022734"/>
    </source>
</evidence>
<dbReference type="SUPFAM" id="SSF49899">
    <property type="entry name" value="Concanavalin A-like lectins/glucanases"/>
    <property type="match status" value="1"/>
</dbReference>
<dbReference type="Gene3D" id="1.10.510.10">
    <property type="entry name" value="Transferase(Phosphotransferase) domain 1"/>
    <property type="match status" value="1"/>
</dbReference>
<dbReference type="GO" id="GO:0030246">
    <property type="term" value="F:carbohydrate binding"/>
    <property type="evidence" value="ECO:0007669"/>
    <property type="project" value="UniProtKB-KW"/>
</dbReference>
<dbReference type="InterPro" id="IPR008271">
    <property type="entry name" value="Ser/Thr_kinase_AS"/>
</dbReference>